<sequence>MKADKDSKIVIIGMGYLMEYIAPCYQAFLQENCGANLLAVTADSRDLERKRKKFGFPIQLGDNGEALRRLKPDIILFAPPPHVAPAIAEEDLKPYYDELRSKGAPLPDIYAFPPKPLGTWYLNLLGKDVYVANILPNMNTKIGDLDIAGEGYSRLTLPEEQPWPADREERVKRFLAPLGRIIRFAPEQLAVAISSSSSTQILNDFVFAVSDALGRKISHNKIAEAMRASHRVRYTPPVPSTPCDKAAVPPRIYDVLSKALAVYAEGMKAELRDHGLSAELADTLENINIDIKLHTAQLEPREQLEWQTRKHATRGGILERACIEFFRRIEPLVTPCFSKIDEELPGQDWYDALQRETRNMLREVIDHTRHHLSDPPKEVTCTMEHHGVLYGLLAREAIRRCGEAGKKALVDGTVKHATERGKRMRQNALDNGDELARNNYRLYREWPDQGPGKMVPGPTQYSPSYVTSITRCEWVEAWKKHGLLEYGLYFCENMDKNLYRAFNEDFVVEVPTLIPLGHEQCTFDWGFEMTEPMRAEFDRKRAAFGTTFTKDFTFHTGHVLRTVGGEIIAQLGEKGQDAYDAATFEFIKRFGSDYLTAAEKAFPAS</sequence>
<evidence type="ECO:0000313" key="1">
    <source>
        <dbReference type="EMBL" id="SBW00636.1"/>
    </source>
</evidence>
<gene>
    <name evidence="1" type="ORF">KL86DPRO_11818</name>
</gene>
<name>A0A212JMG7_9DELT</name>
<reference evidence="1" key="1">
    <citation type="submission" date="2016-04" db="EMBL/GenBank/DDBJ databases">
        <authorList>
            <person name="Evans L.H."/>
            <person name="Alamgir A."/>
            <person name="Owens N."/>
            <person name="Weber N.D."/>
            <person name="Virtaneva K."/>
            <person name="Barbian K."/>
            <person name="Babar A."/>
            <person name="Rosenke K."/>
        </authorList>
    </citation>
    <scope>NUCLEOTIDE SEQUENCE</scope>
    <source>
        <strain evidence="1">86</strain>
    </source>
</reference>
<dbReference type="Gene3D" id="3.40.50.720">
    <property type="entry name" value="NAD(P)-binding Rossmann-like Domain"/>
    <property type="match status" value="1"/>
</dbReference>
<organism evidence="1">
    <name type="scientific">uncultured delta proteobacterium</name>
    <dbReference type="NCBI Taxonomy" id="34034"/>
    <lineage>
        <taxon>Bacteria</taxon>
        <taxon>Deltaproteobacteria</taxon>
        <taxon>environmental samples</taxon>
    </lineage>
</organism>
<protein>
    <submittedName>
        <fullName evidence="1">Uncharacterized protein</fullName>
    </submittedName>
</protein>
<accession>A0A212JMG7</accession>
<dbReference type="InterPro" id="IPR026002">
    <property type="entry name" value="ATC_hydrolase-like"/>
</dbReference>
<dbReference type="AlphaFoldDB" id="A0A212JMG7"/>
<dbReference type="Pfam" id="PF14196">
    <property type="entry name" value="ATC_hydrolase"/>
    <property type="match status" value="1"/>
</dbReference>
<proteinExistence type="predicted"/>
<dbReference type="EMBL" id="FLUQ01000001">
    <property type="protein sequence ID" value="SBW00636.1"/>
    <property type="molecule type" value="Genomic_DNA"/>
</dbReference>